<evidence type="ECO:0000256" key="2">
    <source>
        <dbReference type="ARBA" id="ARBA00022670"/>
    </source>
</evidence>
<comment type="caution">
    <text evidence="7">The sequence shown here is derived from an EMBL/GenBank/DDBJ whole genome shotgun (WGS) entry which is preliminary data.</text>
</comment>
<dbReference type="SUPFAM" id="SSF54001">
    <property type="entry name" value="Cysteine proteinases"/>
    <property type="match status" value="1"/>
</dbReference>
<feature type="region of interest" description="Disordered" evidence="5">
    <location>
        <begin position="754"/>
        <end position="976"/>
    </location>
</feature>
<dbReference type="GO" id="GO:0006508">
    <property type="term" value="P:proteolysis"/>
    <property type="evidence" value="ECO:0007669"/>
    <property type="project" value="UniProtKB-KW"/>
</dbReference>
<dbReference type="InterPro" id="IPR003653">
    <property type="entry name" value="Peptidase_C48_C"/>
</dbReference>
<feature type="compositionally biased region" description="Gly residues" evidence="5">
    <location>
        <begin position="101"/>
        <end position="119"/>
    </location>
</feature>
<evidence type="ECO:0000256" key="4">
    <source>
        <dbReference type="ARBA" id="ARBA00022807"/>
    </source>
</evidence>
<feature type="region of interest" description="Disordered" evidence="5">
    <location>
        <begin position="1038"/>
        <end position="1065"/>
    </location>
</feature>
<feature type="compositionally biased region" description="Low complexity" evidence="5">
    <location>
        <begin position="948"/>
        <end position="969"/>
    </location>
</feature>
<feature type="compositionally biased region" description="Low complexity" evidence="5">
    <location>
        <begin position="641"/>
        <end position="655"/>
    </location>
</feature>
<feature type="compositionally biased region" description="Low complexity" evidence="5">
    <location>
        <begin position="66"/>
        <end position="77"/>
    </location>
</feature>
<organism evidence="7 8">
    <name type="scientific">Cafeteria roenbergensis</name>
    <name type="common">Marine flagellate</name>
    <dbReference type="NCBI Taxonomy" id="33653"/>
    <lineage>
        <taxon>Eukaryota</taxon>
        <taxon>Sar</taxon>
        <taxon>Stramenopiles</taxon>
        <taxon>Bigyra</taxon>
        <taxon>Opalozoa</taxon>
        <taxon>Bicosoecida</taxon>
        <taxon>Cafeteriaceae</taxon>
        <taxon>Cafeteria</taxon>
    </lineage>
</organism>
<feature type="compositionally biased region" description="Low complexity" evidence="5">
    <location>
        <begin position="836"/>
        <end position="883"/>
    </location>
</feature>
<feature type="compositionally biased region" description="Acidic residues" evidence="5">
    <location>
        <begin position="476"/>
        <end position="487"/>
    </location>
</feature>
<dbReference type="InterPro" id="IPR038765">
    <property type="entry name" value="Papain-like_cys_pep_sf"/>
</dbReference>
<comment type="similarity">
    <text evidence="1">Belongs to the peptidase C48 family.</text>
</comment>
<keyword evidence="4" id="KW-0788">Thiol protease</keyword>
<dbReference type="GO" id="GO:0016926">
    <property type="term" value="P:protein desumoylation"/>
    <property type="evidence" value="ECO:0007669"/>
    <property type="project" value="TreeGrafter"/>
</dbReference>
<dbReference type="PANTHER" id="PTHR12606:SF1">
    <property type="entry name" value="UBIQUITIN-LIKE-SPECIFIC PROTEASE 1A"/>
    <property type="match status" value="1"/>
</dbReference>
<name>A0A5A8CM51_CAFRO</name>
<evidence type="ECO:0000256" key="5">
    <source>
        <dbReference type="SAM" id="MobiDB-lite"/>
    </source>
</evidence>
<dbReference type="PROSITE" id="PS50600">
    <property type="entry name" value="ULP_PROTEASE"/>
    <property type="match status" value="1"/>
</dbReference>
<sequence length="1065" mass="108796">MGSWADRVGAASAVADGPTPFGDAALPLREMHDVASDEDGDGDGDEESASEEVDARSQSLQRGRMAAAAAAVAQADDSGSDADVDLLSSSDDDDEGEGEGAGDAGAGGGASGSAGGGAGREPLPPGLDGAESDAEFCKREVGWHPRRPFSPARGVAAGPADRWSREAEAERARVKILGRYGASAAGWSQAELVALAAAWGHGPGSRSDLAAVVSKVADQTVRRESLYRMLPGEWLSDENMNFWAPPVGAVRLGLLGPDEDPFGRDRATTRPALRAAAAAARAEAATGRPLWPPRRAPSQRRVFVAQVIHLWLLSLNDAMTYNYESVRKWTRKQGVDVRFVDLCLFPVNVTPTHWALVALDLRAQRVEYLDSLSPGDDGPPRPGSRAHRLCSHTLRWLRDECAAWPDVGGIIDTLGFTMHHSARMPQQRNGYDCGVFALWAAESLALRGNITWSQWDVPAKRWQVVRTMARHCPALGEDELGLSEPDSDGGIPGAEGSAAEEGGAREGLEAGGDSGSEDEDEDEGEDEGEDEDTEGVGDSHDVDAGAPWDSVLAAEGRAAKVTSWAEAAQTEELGHSSAWGAGSAETGRTELGIEEDAEEAAEEHDVEEHDTEGEDVEGEDEDGASAVVEADLGHGIDVGIGAADHASDAGALAAEALEEEEGEAEQEEEEDEAEQEEAVEEQEARLLHGRADEGLEPESEHQEEVSESPVEAADGPGERADAVVDADDADVNAEGAGASGDWAAAGFGAADPLSFSSSHQRAADAAAVAEADLDPNALPGREGRPASTASAELGGPAIPTFGSALPNPFAAQSNPFAAQSNPFAALPNPFAGTARPPAESTASQAPPPSASRRPPSANPFSLEGASLAAAFGAEAAAQSSRAADAAKDDVGGANSDSEEPVAHQPGGLQAEAGSDAAPAGATPESVGGLQGRGAGDANDSGMPTATQAPAGAGSAAACPRAAAGGAAEAAPEEERSGGALGAFINAAFSGQPVASAGGGNNPLAAAIANGLQSGASVSDMAESLLNQLSPAFVESFGRRLTRGGGGRAGQGDADSTDSADRDDAV</sequence>
<evidence type="ECO:0000313" key="8">
    <source>
        <dbReference type="Proteomes" id="UP000323011"/>
    </source>
</evidence>
<dbReference type="EMBL" id="VLTN01000015">
    <property type="protein sequence ID" value="KAA0153587.1"/>
    <property type="molecule type" value="Genomic_DNA"/>
</dbReference>
<evidence type="ECO:0000313" key="7">
    <source>
        <dbReference type="EMBL" id="KAA0153587.1"/>
    </source>
</evidence>
<feature type="compositionally biased region" description="Acidic residues" evidence="5">
    <location>
        <begin position="592"/>
        <end position="623"/>
    </location>
</feature>
<keyword evidence="2" id="KW-0645">Protease</keyword>
<gene>
    <name evidence="7" type="ORF">FNF29_02975</name>
</gene>
<dbReference type="GO" id="GO:0016929">
    <property type="term" value="F:deSUMOylase activity"/>
    <property type="evidence" value="ECO:0007669"/>
    <property type="project" value="TreeGrafter"/>
</dbReference>
<feature type="compositionally biased region" description="Acidic residues" evidence="5">
    <location>
        <begin position="515"/>
        <end position="535"/>
    </location>
</feature>
<feature type="compositionally biased region" description="Acidic residues" evidence="5">
    <location>
        <begin position="36"/>
        <end position="52"/>
    </location>
</feature>
<feature type="compositionally biased region" description="Acidic residues" evidence="5">
    <location>
        <begin position="656"/>
        <end position="681"/>
    </location>
</feature>
<feature type="compositionally biased region" description="Low complexity" evidence="5">
    <location>
        <begin position="910"/>
        <end position="921"/>
    </location>
</feature>
<feature type="region of interest" description="Disordered" evidence="5">
    <location>
        <begin position="476"/>
        <end position="737"/>
    </location>
</feature>
<feature type="domain" description="Ubiquitin-like protease family profile" evidence="6">
    <location>
        <begin position="219"/>
        <end position="444"/>
    </location>
</feature>
<feature type="compositionally biased region" description="Basic and acidic residues" evidence="5">
    <location>
        <begin position="682"/>
        <end position="704"/>
    </location>
</feature>
<feature type="region of interest" description="Disordered" evidence="5">
    <location>
        <begin position="1"/>
        <end position="132"/>
    </location>
</feature>
<reference evidence="7 8" key="1">
    <citation type="submission" date="2019-07" db="EMBL/GenBank/DDBJ databases">
        <title>Genomes of Cafeteria roenbergensis.</title>
        <authorList>
            <person name="Fischer M.G."/>
            <person name="Hackl T."/>
            <person name="Roman M."/>
        </authorList>
    </citation>
    <scope>NUCLEOTIDE SEQUENCE [LARGE SCALE GENOMIC DNA]</scope>
    <source>
        <strain evidence="7 8">BVI</strain>
    </source>
</reference>
<dbReference type="Proteomes" id="UP000323011">
    <property type="component" value="Unassembled WGS sequence"/>
</dbReference>
<feature type="compositionally biased region" description="Low complexity" evidence="5">
    <location>
        <begin position="763"/>
        <end position="777"/>
    </location>
</feature>
<keyword evidence="8" id="KW-1185">Reference proteome</keyword>
<evidence type="ECO:0000256" key="1">
    <source>
        <dbReference type="ARBA" id="ARBA00005234"/>
    </source>
</evidence>
<dbReference type="AlphaFoldDB" id="A0A5A8CM51"/>
<dbReference type="GO" id="GO:0005634">
    <property type="term" value="C:nucleus"/>
    <property type="evidence" value="ECO:0007669"/>
    <property type="project" value="TreeGrafter"/>
</dbReference>
<protein>
    <recommendedName>
        <fullName evidence="6">Ubiquitin-like protease family profile domain-containing protein</fullName>
    </recommendedName>
</protein>
<evidence type="ECO:0000259" key="6">
    <source>
        <dbReference type="PROSITE" id="PS50600"/>
    </source>
</evidence>
<keyword evidence="3" id="KW-0378">Hydrolase</keyword>
<dbReference type="Gene3D" id="3.40.395.10">
    <property type="entry name" value="Adenoviral Proteinase, Chain A"/>
    <property type="match status" value="1"/>
</dbReference>
<evidence type="ECO:0000256" key="3">
    <source>
        <dbReference type="ARBA" id="ARBA00022801"/>
    </source>
</evidence>
<feature type="compositionally biased region" description="Polar residues" evidence="5">
    <location>
        <begin position="810"/>
        <end position="822"/>
    </location>
</feature>
<proteinExistence type="inferred from homology"/>
<dbReference type="Pfam" id="PF02902">
    <property type="entry name" value="Peptidase_C48"/>
    <property type="match status" value="1"/>
</dbReference>
<accession>A0A5A8CM51</accession>
<dbReference type="PANTHER" id="PTHR12606">
    <property type="entry name" value="SENTRIN/SUMO-SPECIFIC PROTEASE"/>
    <property type="match status" value="1"/>
</dbReference>
<feature type="compositionally biased region" description="Acidic residues" evidence="5">
    <location>
        <begin position="78"/>
        <end position="100"/>
    </location>
</feature>